<comment type="caution">
    <text evidence="3">The sequence shown here is derived from an EMBL/GenBank/DDBJ whole genome shotgun (WGS) entry which is preliminary data.</text>
</comment>
<dbReference type="Pfam" id="PF00850">
    <property type="entry name" value="Hist_deacetyl"/>
    <property type="match status" value="1"/>
</dbReference>
<dbReference type="InterPro" id="IPR000286">
    <property type="entry name" value="HDACs"/>
</dbReference>
<dbReference type="AlphaFoldDB" id="A0A366HPK8"/>
<evidence type="ECO:0000259" key="2">
    <source>
        <dbReference type="Pfam" id="PF00850"/>
    </source>
</evidence>
<dbReference type="EMBL" id="QNRR01000003">
    <property type="protein sequence ID" value="RBP45427.1"/>
    <property type="molecule type" value="Genomic_DNA"/>
</dbReference>
<dbReference type="InterPro" id="IPR023801">
    <property type="entry name" value="His_deacetylse_dom"/>
</dbReference>
<dbReference type="CDD" id="cd09992">
    <property type="entry name" value="HDAC_classII"/>
    <property type="match status" value="1"/>
</dbReference>
<evidence type="ECO:0000313" key="4">
    <source>
        <dbReference type="Proteomes" id="UP000253426"/>
    </source>
</evidence>
<dbReference type="SUPFAM" id="SSF52768">
    <property type="entry name" value="Arginase/deacetylase"/>
    <property type="match status" value="1"/>
</dbReference>
<dbReference type="PANTHER" id="PTHR10625:SF10">
    <property type="entry name" value="HISTONE DEACETYLASE HDAC1"/>
    <property type="match status" value="1"/>
</dbReference>
<sequence>MATDTTALPTGLLLDNVYRDHDTGPGHPEQPARYKVVTEALTQAGLVQKTQALTQQPCEDDHILLCHTKAYLDIAKRDVASGRDELSTGDTIICPRSLDVAQRAVGAVVNAVDAVMTGKLKNAFCAVRPPGHHARPAQGMGFCLFNNIAIGARHAQKKHGAAKVLIVDWDVHHGNGTQDIFYEDGSVFFFSSHQAPWYPFTGWAEETGTGKGKGCTMNAPFAAGSGMKEIGGAIEGPLAEVAAKFKPDLVMISAGFDSRVDDPLGRFTLTDDQFASLTKTLRQFAGEHCGGRIVSVLEGGYNLDGLGKAVAAHVGALV</sequence>
<dbReference type="InterPro" id="IPR037138">
    <property type="entry name" value="His_deacetylse_dom_sf"/>
</dbReference>
<reference evidence="3 4" key="1">
    <citation type="submission" date="2018-06" db="EMBL/GenBank/DDBJ databases">
        <title>Genomic Encyclopedia of Type Strains, Phase IV (KMG-IV): sequencing the most valuable type-strain genomes for metagenomic binning, comparative biology and taxonomic classification.</title>
        <authorList>
            <person name="Goeker M."/>
        </authorList>
    </citation>
    <scope>NUCLEOTIDE SEQUENCE [LARGE SCALE GENOMIC DNA]</scope>
    <source>
        <strain evidence="3 4">DSM 25532</strain>
    </source>
</reference>
<feature type="domain" description="Histone deacetylase" evidence="2">
    <location>
        <begin position="27"/>
        <end position="316"/>
    </location>
</feature>
<dbReference type="RefSeq" id="WP_113958606.1">
    <property type="nucleotide sequence ID" value="NZ_QNRR01000003.1"/>
</dbReference>
<evidence type="ECO:0000256" key="1">
    <source>
        <dbReference type="ARBA" id="ARBA00005947"/>
    </source>
</evidence>
<proteinExistence type="inferred from homology"/>
<dbReference type="PANTHER" id="PTHR10625">
    <property type="entry name" value="HISTONE DEACETYLASE HDAC1-RELATED"/>
    <property type="match status" value="1"/>
</dbReference>
<evidence type="ECO:0000313" key="3">
    <source>
        <dbReference type="EMBL" id="RBP45427.1"/>
    </source>
</evidence>
<dbReference type="Gene3D" id="3.40.800.20">
    <property type="entry name" value="Histone deacetylase domain"/>
    <property type="match status" value="1"/>
</dbReference>
<comment type="similarity">
    <text evidence="1">Belongs to the histone deacetylase family.</text>
</comment>
<dbReference type="GO" id="GO:0040029">
    <property type="term" value="P:epigenetic regulation of gene expression"/>
    <property type="evidence" value="ECO:0007669"/>
    <property type="project" value="TreeGrafter"/>
</dbReference>
<dbReference type="OrthoDB" id="9808367at2"/>
<name>A0A366HPK8_9BACT</name>
<accession>A0A366HPK8</accession>
<protein>
    <submittedName>
        <fullName evidence="3">Acetoin utilization deacetylase AcuC-like enzyme</fullName>
    </submittedName>
</protein>
<dbReference type="Proteomes" id="UP000253426">
    <property type="component" value="Unassembled WGS sequence"/>
</dbReference>
<dbReference type="PRINTS" id="PR01270">
    <property type="entry name" value="HDASUPER"/>
</dbReference>
<keyword evidence="4" id="KW-1185">Reference proteome</keyword>
<organism evidence="3 4">
    <name type="scientific">Roseimicrobium gellanilyticum</name>
    <dbReference type="NCBI Taxonomy" id="748857"/>
    <lineage>
        <taxon>Bacteria</taxon>
        <taxon>Pseudomonadati</taxon>
        <taxon>Verrucomicrobiota</taxon>
        <taxon>Verrucomicrobiia</taxon>
        <taxon>Verrucomicrobiales</taxon>
        <taxon>Verrucomicrobiaceae</taxon>
        <taxon>Roseimicrobium</taxon>
    </lineage>
</organism>
<dbReference type="GO" id="GO:0004407">
    <property type="term" value="F:histone deacetylase activity"/>
    <property type="evidence" value="ECO:0007669"/>
    <property type="project" value="TreeGrafter"/>
</dbReference>
<dbReference type="InterPro" id="IPR023696">
    <property type="entry name" value="Ureohydrolase_dom_sf"/>
</dbReference>
<gene>
    <name evidence="3" type="ORF">DES53_103426</name>
</gene>